<dbReference type="AlphaFoldDB" id="A0A0S7BWZ8"/>
<evidence type="ECO:0000256" key="4">
    <source>
        <dbReference type="PIRSR" id="PIRSR002736-50"/>
    </source>
</evidence>
<dbReference type="Pfam" id="PF06857">
    <property type="entry name" value="ACP"/>
    <property type="match status" value="1"/>
</dbReference>
<protein>
    <submittedName>
        <fullName evidence="5">Citrate lyase acyl carrier protein</fullName>
    </submittedName>
</protein>
<name>A0A0S7BWZ8_9CHLR</name>
<dbReference type="STRING" id="1678840.ATC1_131177"/>
<dbReference type="NCBIfam" id="NF009726">
    <property type="entry name" value="PRK13253.1"/>
    <property type="match status" value="1"/>
</dbReference>
<keyword evidence="6" id="KW-1185">Reference proteome</keyword>
<evidence type="ECO:0000256" key="1">
    <source>
        <dbReference type="ARBA" id="ARBA00004496"/>
    </source>
</evidence>
<evidence type="ECO:0000313" key="5">
    <source>
        <dbReference type="EMBL" id="GAP41193.1"/>
    </source>
</evidence>
<dbReference type="GO" id="GO:0016829">
    <property type="term" value="F:lyase activity"/>
    <property type="evidence" value="ECO:0007669"/>
    <property type="project" value="UniProtKB-KW"/>
</dbReference>
<dbReference type="GO" id="GO:0005737">
    <property type="term" value="C:cytoplasm"/>
    <property type="evidence" value="ECO:0007669"/>
    <property type="project" value="UniProtKB-SubCell"/>
</dbReference>
<reference evidence="5" key="1">
    <citation type="journal article" date="2015" name="Genome Announc.">
        <title>Draft Genome Sequence of Anaerolineae Strain TC1, a Novel Isolate from a Methanogenic Wastewater Treatment System.</title>
        <authorList>
            <person name="Matsuura N."/>
            <person name="Tourlousse D.M."/>
            <person name="Sun L."/>
            <person name="Toyonaga M."/>
            <person name="Kuroda K."/>
            <person name="Ohashi A."/>
            <person name="Cruz R."/>
            <person name="Yamaguchi T."/>
            <person name="Sekiguchi Y."/>
        </authorList>
    </citation>
    <scope>NUCLEOTIDE SEQUENCE [LARGE SCALE GENOMIC DNA]</scope>
    <source>
        <strain evidence="5">TC1</strain>
    </source>
</reference>
<dbReference type="EMBL" id="DF968181">
    <property type="protein sequence ID" value="GAP41193.1"/>
    <property type="molecule type" value="Genomic_DNA"/>
</dbReference>
<evidence type="ECO:0000313" key="6">
    <source>
        <dbReference type="Proteomes" id="UP000053370"/>
    </source>
</evidence>
<dbReference type="OrthoDB" id="1120942at2"/>
<dbReference type="NCBIfam" id="TIGR01608">
    <property type="entry name" value="citD"/>
    <property type="match status" value="1"/>
</dbReference>
<dbReference type="Proteomes" id="UP000053370">
    <property type="component" value="Unassembled WGS sequence"/>
</dbReference>
<keyword evidence="3 4" id="KW-0597">Phosphoprotein</keyword>
<keyword evidence="5" id="KW-0456">Lyase</keyword>
<comment type="subcellular location">
    <subcellularLocation>
        <location evidence="1">Cytoplasm</location>
    </subcellularLocation>
</comment>
<gene>
    <name evidence="5" type="ORF">ATC1_131177</name>
</gene>
<dbReference type="InterPro" id="IPR023439">
    <property type="entry name" value="Mal_deCO2ase/Cit_lyase_ACP"/>
</dbReference>
<dbReference type="InterPro" id="IPR006495">
    <property type="entry name" value="CitD"/>
</dbReference>
<proteinExistence type="predicted"/>
<organism evidence="5">
    <name type="scientific">Flexilinea flocculi</name>
    <dbReference type="NCBI Taxonomy" id="1678840"/>
    <lineage>
        <taxon>Bacteria</taxon>
        <taxon>Bacillati</taxon>
        <taxon>Chloroflexota</taxon>
        <taxon>Anaerolineae</taxon>
        <taxon>Anaerolineales</taxon>
        <taxon>Anaerolineaceae</taxon>
        <taxon>Flexilinea</taxon>
    </lineage>
</organism>
<dbReference type="RefSeq" id="WP_062281920.1">
    <property type="nucleotide sequence ID" value="NZ_DF968181.1"/>
</dbReference>
<evidence type="ECO:0000256" key="2">
    <source>
        <dbReference type="ARBA" id="ARBA00022490"/>
    </source>
</evidence>
<feature type="modified residue" description="O-(phosphoribosyl dephospho-coenzyme A)serine" evidence="4">
    <location>
        <position position="14"/>
    </location>
</feature>
<keyword evidence="2" id="KW-0963">Cytoplasm</keyword>
<sequence length="95" mass="10610">MNLISKGFAGTLESGDIFIEIEKSEQPGIHIDLQSKVKNQYGKQIFSVITETLKENGITNVNVKAVDQGSLDCTIRARVTTAIYRGCGRTDYRWE</sequence>
<dbReference type="PIRSF" id="PIRSF002736">
    <property type="entry name" value="Citrt_lyas_gamma"/>
    <property type="match status" value="1"/>
</dbReference>
<accession>A0A0S7BWZ8</accession>
<evidence type="ECO:0000256" key="3">
    <source>
        <dbReference type="ARBA" id="ARBA00022553"/>
    </source>
</evidence>